<organism evidence="1 2">
    <name type="scientific">Streptosporangium carneum</name>
    <dbReference type="NCBI Taxonomy" id="47481"/>
    <lineage>
        <taxon>Bacteria</taxon>
        <taxon>Bacillati</taxon>
        <taxon>Actinomycetota</taxon>
        <taxon>Actinomycetes</taxon>
        <taxon>Streptosporangiales</taxon>
        <taxon>Streptosporangiaceae</taxon>
        <taxon>Streptosporangium</taxon>
    </lineage>
</organism>
<reference evidence="1" key="2">
    <citation type="submission" date="2023-01" db="EMBL/GenBank/DDBJ databases">
        <authorList>
            <person name="Sun Q."/>
            <person name="Evtushenko L."/>
        </authorList>
    </citation>
    <scope>NUCLEOTIDE SEQUENCE</scope>
    <source>
        <strain evidence="1">VKM Ac-2007</strain>
    </source>
</reference>
<evidence type="ECO:0000313" key="1">
    <source>
        <dbReference type="EMBL" id="GLK09185.1"/>
    </source>
</evidence>
<comment type="caution">
    <text evidence="1">The sequence shown here is derived from an EMBL/GenBank/DDBJ whole genome shotgun (WGS) entry which is preliminary data.</text>
</comment>
<reference evidence="1" key="1">
    <citation type="journal article" date="2014" name="Int. J. Syst. Evol. Microbiol.">
        <title>Complete genome sequence of Corynebacterium casei LMG S-19264T (=DSM 44701T), isolated from a smear-ripened cheese.</title>
        <authorList>
            <consortium name="US DOE Joint Genome Institute (JGI-PGF)"/>
            <person name="Walter F."/>
            <person name="Albersmeier A."/>
            <person name="Kalinowski J."/>
            <person name="Ruckert C."/>
        </authorList>
    </citation>
    <scope>NUCLEOTIDE SEQUENCE</scope>
    <source>
        <strain evidence="1">VKM Ac-2007</strain>
    </source>
</reference>
<gene>
    <name evidence="1" type="ORF">GCM10017600_25910</name>
</gene>
<dbReference type="EMBL" id="BSEV01000004">
    <property type="protein sequence ID" value="GLK09185.1"/>
    <property type="molecule type" value="Genomic_DNA"/>
</dbReference>
<dbReference type="Proteomes" id="UP001143474">
    <property type="component" value="Unassembled WGS sequence"/>
</dbReference>
<proteinExistence type="predicted"/>
<protein>
    <submittedName>
        <fullName evidence="1">Uncharacterized protein</fullName>
    </submittedName>
</protein>
<evidence type="ECO:0000313" key="2">
    <source>
        <dbReference type="Proteomes" id="UP001143474"/>
    </source>
</evidence>
<name>A0A9W6I1D7_9ACTN</name>
<dbReference type="AlphaFoldDB" id="A0A9W6I1D7"/>
<accession>A0A9W6I1D7</accession>
<keyword evidence="2" id="KW-1185">Reference proteome</keyword>
<sequence length="60" mass="6373">MTVRLSPTPACRRYFLESGADQDTKGSRADTQLAAITRTLGLVLDAVTPRPSPGTRSAPT</sequence>